<keyword evidence="8" id="KW-0862">Zinc</keyword>
<dbReference type="EC" id="2.7.11.1" evidence="1"/>
<dbReference type="InterPro" id="IPR008271">
    <property type="entry name" value="Ser/Thr_kinase_AS"/>
</dbReference>
<evidence type="ECO:0000256" key="2">
    <source>
        <dbReference type="ARBA" id="ARBA00022527"/>
    </source>
</evidence>
<keyword evidence="5" id="KW-0479">Metal-binding</keyword>
<evidence type="ECO:0000256" key="4">
    <source>
        <dbReference type="ARBA" id="ARBA00022679"/>
    </source>
</evidence>
<dbReference type="Pfam" id="PF00130">
    <property type="entry name" value="C1_1"/>
    <property type="match status" value="1"/>
</dbReference>
<organism evidence="16 17">
    <name type="scientific">Felis catus</name>
    <name type="common">Cat</name>
    <name type="synonym">Felis silvestris catus</name>
    <dbReference type="NCBI Taxonomy" id="9685"/>
    <lineage>
        <taxon>Eukaryota</taxon>
        <taxon>Metazoa</taxon>
        <taxon>Chordata</taxon>
        <taxon>Craniata</taxon>
        <taxon>Vertebrata</taxon>
        <taxon>Euteleostomi</taxon>
        <taxon>Mammalia</taxon>
        <taxon>Eutheria</taxon>
        <taxon>Laurasiatheria</taxon>
        <taxon>Carnivora</taxon>
        <taxon>Feliformia</taxon>
        <taxon>Felidae</taxon>
        <taxon>Felinae</taxon>
        <taxon>Felis</taxon>
    </lineage>
</organism>
<gene>
    <name evidence="16" type="primary">PRKCZ</name>
</gene>
<evidence type="ECO:0000256" key="7">
    <source>
        <dbReference type="ARBA" id="ARBA00022777"/>
    </source>
</evidence>
<dbReference type="PANTHER" id="PTHR24356">
    <property type="entry name" value="SERINE/THREONINE-PROTEIN KINASE"/>
    <property type="match status" value="1"/>
</dbReference>
<evidence type="ECO:0000259" key="15">
    <source>
        <dbReference type="PROSITE" id="PS51745"/>
    </source>
</evidence>
<comment type="catalytic activity">
    <reaction evidence="11">
        <text>L-seryl-[protein] + ATP = O-phospho-L-seryl-[protein] + ADP + H(+)</text>
        <dbReference type="Rhea" id="RHEA:17989"/>
        <dbReference type="Rhea" id="RHEA-COMP:9863"/>
        <dbReference type="Rhea" id="RHEA-COMP:11604"/>
        <dbReference type="ChEBI" id="CHEBI:15378"/>
        <dbReference type="ChEBI" id="CHEBI:29999"/>
        <dbReference type="ChEBI" id="CHEBI:30616"/>
        <dbReference type="ChEBI" id="CHEBI:83421"/>
        <dbReference type="ChEBI" id="CHEBI:456216"/>
        <dbReference type="EC" id="2.7.11.1"/>
    </reaction>
</comment>
<dbReference type="Ensembl" id="ENSFCTT00005052846.1">
    <property type="protein sequence ID" value="ENSFCTP00005038797.1"/>
    <property type="gene ID" value="ENSFCTG00005018264.1"/>
</dbReference>
<dbReference type="InterPro" id="IPR017441">
    <property type="entry name" value="Protein_kinase_ATP_BS"/>
</dbReference>
<reference evidence="16" key="2">
    <citation type="submission" date="2025-08" db="UniProtKB">
        <authorList>
            <consortium name="Ensembl"/>
        </authorList>
    </citation>
    <scope>IDENTIFICATION</scope>
    <source>
        <strain evidence="16">breed Abyssinian</strain>
    </source>
</reference>
<keyword evidence="4" id="KW-0808">Transferase</keyword>
<dbReference type="PANTHER" id="PTHR24356:SF170">
    <property type="entry name" value="PROTEIN KINASE C ZETA TYPE"/>
    <property type="match status" value="1"/>
</dbReference>
<evidence type="ECO:0000259" key="13">
    <source>
        <dbReference type="PROSITE" id="PS50011"/>
    </source>
</evidence>
<evidence type="ECO:0000256" key="5">
    <source>
        <dbReference type="ARBA" id="ARBA00022723"/>
    </source>
</evidence>
<dbReference type="Gene3D" id="3.30.60.20">
    <property type="match status" value="1"/>
</dbReference>
<dbReference type="Proteomes" id="UP000823872">
    <property type="component" value="Chromosome C1"/>
</dbReference>
<dbReference type="PROSITE" id="PS50081">
    <property type="entry name" value="ZF_DAG_PE_2"/>
    <property type="match status" value="1"/>
</dbReference>
<dbReference type="SMART" id="SM00666">
    <property type="entry name" value="PB1"/>
    <property type="match status" value="1"/>
</dbReference>
<dbReference type="SUPFAM" id="SSF57889">
    <property type="entry name" value="Cysteine-rich domain"/>
    <property type="match status" value="1"/>
</dbReference>
<dbReference type="PROSITE" id="PS00107">
    <property type="entry name" value="PROTEIN_KINASE_ATP"/>
    <property type="match status" value="1"/>
</dbReference>
<dbReference type="Gene3D" id="1.10.510.10">
    <property type="entry name" value="Transferase(Phosphotransferase) domain 1"/>
    <property type="match status" value="1"/>
</dbReference>
<dbReference type="PROSITE" id="PS50011">
    <property type="entry name" value="PROTEIN_KINASE_DOM"/>
    <property type="match status" value="1"/>
</dbReference>
<dbReference type="SUPFAM" id="SSF54277">
    <property type="entry name" value="CAD &amp; PB1 domains"/>
    <property type="match status" value="1"/>
</dbReference>
<dbReference type="InterPro" id="IPR046349">
    <property type="entry name" value="C1-like_sf"/>
</dbReference>
<evidence type="ECO:0000256" key="9">
    <source>
        <dbReference type="ARBA" id="ARBA00022840"/>
    </source>
</evidence>
<dbReference type="InterPro" id="IPR000719">
    <property type="entry name" value="Prot_kinase_dom"/>
</dbReference>
<feature type="domain" description="Protein kinase" evidence="13">
    <location>
        <begin position="251"/>
        <end position="522"/>
    </location>
</feature>
<dbReference type="InterPro" id="IPR053793">
    <property type="entry name" value="PB1-like"/>
</dbReference>
<keyword evidence="7" id="KW-0418">Kinase</keyword>
<evidence type="ECO:0000256" key="1">
    <source>
        <dbReference type="ARBA" id="ARBA00012513"/>
    </source>
</evidence>
<dbReference type="SMART" id="SM00109">
    <property type="entry name" value="C1"/>
    <property type="match status" value="1"/>
</dbReference>
<accession>A0ABI7YVH8</accession>
<keyword evidence="9 12" id="KW-0067">ATP-binding</keyword>
<dbReference type="InterPro" id="IPR002219">
    <property type="entry name" value="PKC_DAG/PE"/>
</dbReference>
<dbReference type="InterPro" id="IPR034877">
    <property type="entry name" value="PB1_aPKC"/>
</dbReference>
<dbReference type="InterPro" id="IPR011009">
    <property type="entry name" value="Kinase-like_dom_sf"/>
</dbReference>
<evidence type="ECO:0000256" key="12">
    <source>
        <dbReference type="PROSITE-ProRule" id="PRU10141"/>
    </source>
</evidence>
<feature type="binding site" evidence="12">
    <location>
        <position position="284"/>
    </location>
    <ligand>
        <name>ATP</name>
        <dbReference type="ChEBI" id="CHEBI:30616"/>
    </ligand>
</feature>
<evidence type="ECO:0000256" key="10">
    <source>
        <dbReference type="ARBA" id="ARBA00047899"/>
    </source>
</evidence>
<reference evidence="16" key="3">
    <citation type="submission" date="2025-09" db="UniProtKB">
        <authorList>
            <consortium name="Ensembl"/>
        </authorList>
    </citation>
    <scope>IDENTIFICATION</scope>
    <source>
        <strain evidence="16">breed Abyssinian</strain>
    </source>
</reference>
<evidence type="ECO:0000313" key="16">
    <source>
        <dbReference type="Ensembl" id="ENSFCTP00005038797.1"/>
    </source>
</evidence>
<dbReference type="PROSITE" id="PS00108">
    <property type="entry name" value="PROTEIN_KINASE_ST"/>
    <property type="match status" value="1"/>
</dbReference>
<dbReference type="Pfam" id="PF00564">
    <property type="entry name" value="PB1"/>
    <property type="match status" value="1"/>
</dbReference>
<dbReference type="PROSITE" id="PS00479">
    <property type="entry name" value="ZF_DAG_PE_1"/>
    <property type="match status" value="1"/>
</dbReference>
<evidence type="ECO:0000259" key="14">
    <source>
        <dbReference type="PROSITE" id="PS50081"/>
    </source>
</evidence>
<name>A0ABI7YVH8_FELCA</name>
<comment type="catalytic activity">
    <reaction evidence="10">
        <text>L-threonyl-[protein] + ATP = O-phospho-L-threonyl-[protein] + ADP + H(+)</text>
        <dbReference type="Rhea" id="RHEA:46608"/>
        <dbReference type="Rhea" id="RHEA-COMP:11060"/>
        <dbReference type="Rhea" id="RHEA-COMP:11605"/>
        <dbReference type="ChEBI" id="CHEBI:15378"/>
        <dbReference type="ChEBI" id="CHEBI:30013"/>
        <dbReference type="ChEBI" id="CHEBI:30616"/>
        <dbReference type="ChEBI" id="CHEBI:61977"/>
        <dbReference type="ChEBI" id="CHEBI:456216"/>
        <dbReference type="EC" id="2.7.11.1"/>
    </reaction>
</comment>
<dbReference type="Gene3D" id="3.30.200.20">
    <property type="entry name" value="Phosphorylase Kinase, domain 1"/>
    <property type="match status" value="1"/>
</dbReference>
<dbReference type="CDD" id="cd06404">
    <property type="entry name" value="PB1_aPKC"/>
    <property type="match status" value="1"/>
</dbReference>
<sequence length="649" mass="72572">MPSRTGPKMDGSGCRVRLKAHSSGDILITSLDAAMTFEELCEEVREMCSLHQGHPLTLKWVDNEGDPCTVSSQMELEEAFRLACQHRDEGLTIHVFPSIPEQPGMPCPGEHKSVYRRGARRWRKLHRANGHLFQAKRFNRRAYCGRCSERIWGLAGQGYRCINCKLLVHKRCHVLVPLTCKRHMDSVMPSQEPAVDDKDNVDLPSENTDGIAYISSSRKHDNIKDDSEDLKPVIDGMDGIKISQGLGLQDFDLIRVIGRGSYAKVLLVRLKKNDQMYAMKVVKKELVHDDEDIDWVQTEKHVFEQASSNPFLVGLHSCFQTTSRLFLVIEYVNGGDLMFHMQRQRKLPEDHARFYAAEICIALNFLHERGIIYRDLKLDNVLLDADGHIKLTDYGMCKEGLGPGDTTSTFCGTPNYIAPEILRGEEYGFSVDWWALGVLMFEMMAGRSPFDIITDNPDMNTEDYLFQGAWVTGHLSRVQLPPPGCARESVPTSRSRCSLFWGAMDGRVPGWPLQCYRSHVLIDWLSGRQRLGWEVRAPPGKTACPPVAQTPPCPCQVCALEAWVGGATVRVQAKAIRKCRTPACGMLMPRNTGSPWRPLAVVCGGAHVCEDALGSRVVLGTCDYAHMGGVGDLLWVRGPAAWREEGPGP</sequence>
<dbReference type="GeneTree" id="ENSGT00940000153497"/>
<evidence type="ECO:0000256" key="8">
    <source>
        <dbReference type="ARBA" id="ARBA00022833"/>
    </source>
</evidence>
<dbReference type="SUPFAM" id="SSF56112">
    <property type="entry name" value="Protein kinase-like (PK-like)"/>
    <property type="match status" value="1"/>
</dbReference>
<dbReference type="Gene3D" id="3.10.20.90">
    <property type="entry name" value="Phosphatidylinositol 3-kinase Catalytic Subunit, Chain A, domain 1"/>
    <property type="match status" value="1"/>
</dbReference>
<dbReference type="InterPro" id="IPR000270">
    <property type="entry name" value="PB1_dom"/>
</dbReference>
<dbReference type="InterPro" id="IPR020454">
    <property type="entry name" value="DAG/PE-bd"/>
</dbReference>
<dbReference type="PROSITE" id="PS51745">
    <property type="entry name" value="PB1"/>
    <property type="match status" value="1"/>
</dbReference>
<evidence type="ECO:0000313" key="17">
    <source>
        <dbReference type="Proteomes" id="UP000823872"/>
    </source>
</evidence>
<dbReference type="InterPro" id="IPR050236">
    <property type="entry name" value="Ser_Thr_kinase_AGC"/>
</dbReference>
<dbReference type="Pfam" id="PF00069">
    <property type="entry name" value="Pkinase"/>
    <property type="match status" value="1"/>
</dbReference>
<keyword evidence="17" id="KW-1185">Reference proteome</keyword>
<keyword evidence="6 12" id="KW-0547">Nucleotide-binding</keyword>
<protein>
    <recommendedName>
        <fullName evidence="1">non-specific serine/threonine protein kinase</fullName>
        <ecNumber evidence="1">2.7.11.1</ecNumber>
    </recommendedName>
</protein>
<feature type="domain" description="Phorbol-ester/DAG-type" evidence="14">
    <location>
        <begin position="130"/>
        <end position="180"/>
    </location>
</feature>
<dbReference type="SMART" id="SM00220">
    <property type="entry name" value="S_TKc"/>
    <property type="match status" value="1"/>
</dbReference>
<keyword evidence="2" id="KW-0723">Serine/threonine-protein kinase</keyword>
<evidence type="ECO:0000256" key="6">
    <source>
        <dbReference type="ARBA" id="ARBA00022741"/>
    </source>
</evidence>
<reference evidence="16 17" key="1">
    <citation type="submission" date="2021-02" db="EMBL/GenBank/DDBJ databases">
        <title>Safari Cat Assemblies.</title>
        <authorList>
            <person name="Bredemeyer K.R."/>
            <person name="Murphy W.J."/>
        </authorList>
    </citation>
    <scope>NUCLEOTIDE SEQUENCE [LARGE SCALE GENOMIC DNA]</scope>
</reference>
<proteinExistence type="predicted"/>
<evidence type="ECO:0000256" key="11">
    <source>
        <dbReference type="ARBA" id="ARBA00048679"/>
    </source>
</evidence>
<keyword evidence="3" id="KW-0597">Phosphoprotein</keyword>
<dbReference type="PRINTS" id="PR00008">
    <property type="entry name" value="DAGPEDOMAIN"/>
</dbReference>
<feature type="domain" description="PB1" evidence="15">
    <location>
        <begin position="15"/>
        <end position="98"/>
    </location>
</feature>
<evidence type="ECO:0000256" key="3">
    <source>
        <dbReference type="ARBA" id="ARBA00022553"/>
    </source>
</evidence>